<feature type="region of interest" description="Disordered" evidence="1">
    <location>
        <begin position="1"/>
        <end position="21"/>
    </location>
</feature>
<evidence type="ECO:0000313" key="2">
    <source>
        <dbReference type="EMBL" id="KAF9737223.1"/>
    </source>
</evidence>
<sequence>MPPSTAGHASQARSTTPVRPTLTIARPSPFRVRLLFAPARGLVSIPGAWGEVHTSTSDAVSTAAQPPSRPAARSASARCKPSAPRRRTSVCPAAAAAAAAAARYCTVHTTSEKKRRGLAWAHLHAPPRLHHQPTLALPTPSC</sequence>
<evidence type="ECO:0000313" key="3">
    <source>
        <dbReference type="Proteomes" id="UP000756921"/>
    </source>
</evidence>
<feature type="compositionally biased region" description="Polar residues" evidence="1">
    <location>
        <begin position="7"/>
        <end position="18"/>
    </location>
</feature>
<protein>
    <submittedName>
        <fullName evidence="2">Uncharacterized protein</fullName>
    </submittedName>
</protein>
<organism evidence="2 3">
    <name type="scientific">Paraphaeosphaeria minitans</name>
    <dbReference type="NCBI Taxonomy" id="565426"/>
    <lineage>
        <taxon>Eukaryota</taxon>
        <taxon>Fungi</taxon>
        <taxon>Dikarya</taxon>
        <taxon>Ascomycota</taxon>
        <taxon>Pezizomycotina</taxon>
        <taxon>Dothideomycetes</taxon>
        <taxon>Pleosporomycetidae</taxon>
        <taxon>Pleosporales</taxon>
        <taxon>Massarineae</taxon>
        <taxon>Didymosphaeriaceae</taxon>
        <taxon>Paraphaeosphaeria</taxon>
    </lineage>
</organism>
<proteinExistence type="predicted"/>
<reference evidence="2" key="1">
    <citation type="journal article" date="2020" name="Mol. Plant Microbe Interact.">
        <title>Genome Sequence of the Biocontrol Agent Coniothyrium minitans strain Conio (IMI 134523).</title>
        <authorList>
            <person name="Patel D."/>
            <person name="Shittu T.A."/>
            <person name="Baroncelli R."/>
            <person name="Muthumeenakshi S."/>
            <person name="Osborne T.H."/>
            <person name="Janganan T.K."/>
            <person name="Sreenivasaprasad S."/>
        </authorList>
    </citation>
    <scope>NUCLEOTIDE SEQUENCE</scope>
    <source>
        <strain evidence="2">Conio</strain>
    </source>
</reference>
<gene>
    <name evidence="2" type="ORF">PMIN01_05002</name>
</gene>
<keyword evidence="3" id="KW-1185">Reference proteome</keyword>
<accession>A0A9P6GKV0</accession>
<dbReference type="Proteomes" id="UP000756921">
    <property type="component" value="Unassembled WGS sequence"/>
</dbReference>
<dbReference type="AlphaFoldDB" id="A0A9P6GKV0"/>
<evidence type="ECO:0000256" key="1">
    <source>
        <dbReference type="SAM" id="MobiDB-lite"/>
    </source>
</evidence>
<feature type="compositionally biased region" description="Low complexity" evidence="1">
    <location>
        <begin position="61"/>
        <end position="82"/>
    </location>
</feature>
<name>A0A9P6GKV0_9PLEO</name>
<dbReference type="EMBL" id="WJXW01000004">
    <property type="protein sequence ID" value="KAF9737223.1"/>
    <property type="molecule type" value="Genomic_DNA"/>
</dbReference>
<feature type="region of interest" description="Disordered" evidence="1">
    <location>
        <begin position="53"/>
        <end position="87"/>
    </location>
</feature>
<comment type="caution">
    <text evidence="2">The sequence shown here is derived from an EMBL/GenBank/DDBJ whole genome shotgun (WGS) entry which is preliminary data.</text>
</comment>